<evidence type="ECO:0008006" key="4">
    <source>
        <dbReference type="Google" id="ProtNLM"/>
    </source>
</evidence>
<feature type="region of interest" description="Disordered" evidence="1">
    <location>
        <begin position="318"/>
        <end position="357"/>
    </location>
</feature>
<proteinExistence type="predicted"/>
<evidence type="ECO:0000313" key="3">
    <source>
        <dbReference type="Proteomes" id="UP000595276"/>
    </source>
</evidence>
<feature type="compositionally biased region" description="Basic and acidic residues" evidence="1">
    <location>
        <begin position="582"/>
        <end position="633"/>
    </location>
</feature>
<reference evidence="2 3" key="1">
    <citation type="submission" date="2020-12" db="EMBL/GenBank/DDBJ databases">
        <title>FDA dAtabase for Regulatory Grade micrObial Sequences (FDA-ARGOS): Supporting development and validation of Infectious Disease Dx tests.</title>
        <authorList>
            <person name="Sproer C."/>
            <person name="Gronow S."/>
            <person name="Severitt S."/>
            <person name="Schroder I."/>
            <person name="Tallon L."/>
            <person name="Sadzewicz L."/>
            <person name="Zhao X."/>
            <person name="Boylan J."/>
            <person name="Ott S."/>
            <person name="Bowen H."/>
            <person name="Vavikolanu K."/>
            <person name="Mehta A."/>
            <person name="Aluvathingal J."/>
            <person name="Nadendla S."/>
            <person name="Lowell S."/>
            <person name="Myers T."/>
            <person name="Yan Y."/>
            <person name="Sichtig H."/>
        </authorList>
    </citation>
    <scope>NUCLEOTIDE SEQUENCE [LARGE SCALE GENOMIC DNA]</scope>
    <source>
        <strain evidence="2 3">FDAARGOS_988</strain>
    </source>
</reference>
<dbReference type="EMBL" id="CP066014">
    <property type="protein sequence ID" value="QQB61832.1"/>
    <property type="molecule type" value="Genomic_DNA"/>
</dbReference>
<dbReference type="PROSITE" id="PS51257">
    <property type="entry name" value="PROKAR_LIPOPROTEIN"/>
    <property type="match status" value="1"/>
</dbReference>
<protein>
    <recommendedName>
        <fullName evidence="4">Histidine triad protein</fullName>
    </recommendedName>
</protein>
<dbReference type="GeneID" id="79022781"/>
<evidence type="ECO:0000256" key="1">
    <source>
        <dbReference type="SAM" id="MobiDB-lite"/>
    </source>
</evidence>
<accession>A0A7T4F0Q3</accession>
<feature type="region of interest" description="Disordered" evidence="1">
    <location>
        <begin position="220"/>
        <end position="260"/>
    </location>
</feature>
<gene>
    <name evidence="2" type="ORF">I6H45_08515</name>
</gene>
<organism evidence="2 3">
    <name type="scientific">Anaerococcus vaginalis</name>
    <dbReference type="NCBI Taxonomy" id="33037"/>
    <lineage>
        <taxon>Bacteria</taxon>
        <taxon>Bacillati</taxon>
        <taxon>Bacillota</taxon>
        <taxon>Tissierellia</taxon>
        <taxon>Tissierellales</taxon>
        <taxon>Peptoniphilaceae</taxon>
        <taxon>Anaerococcus</taxon>
    </lineage>
</organism>
<evidence type="ECO:0000313" key="2">
    <source>
        <dbReference type="EMBL" id="QQB61832.1"/>
    </source>
</evidence>
<feature type="region of interest" description="Disordered" evidence="1">
    <location>
        <begin position="582"/>
        <end position="660"/>
    </location>
</feature>
<feature type="compositionally biased region" description="Basic and acidic residues" evidence="1">
    <location>
        <begin position="324"/>
        <end position="357"/>
    </location>
</feature>
<dbReference type="Proteomes" id="UP000595276">
    <property type="component" value="Chromosome"/>
</dbReference>
<name>A0A7T4F0Q3_9FIRM</name>
<dbReference type="KEGG" id="avg:I6H45_08515"/>
<dbReference type="AlphaFoldDB" id="A0A7T4F0Q3"/>
<dbReference type="RefSeq" id="WP_004839546.1">
    <property type="nucleotide sequence ID" value="NZ_CP066014.1"/>
</dbReference>
<feature type="compositionally biased region" description="Low complexity" evidence="1">
    <location>
        <begin position="225"/>
        <end position="240"/>
    </location>
</feature>
<sequence>MKNKKIIALALATSFVLTSCFNKNNEIIQDKKEKKASVKTEQKIKEDNTTEVLVDSEIKKDDIVKVVKHGDHWHIFTKDGKEHISYKDPKDFGKDGGVDLVDVVDTNKLKNKNVIAIKKHGDHWHVYTKDGGEYLTYENPSGLFPNIKIGTYTGNHNTNPTSQAKNKTNNSQKLSGDKVVKILQHGDHWHIYTANGNEYISYSNPSTSYPHIKIGIYTGNHSNQNTKTNKKLANSNNNVKNNRKSKENNKVNNSSNKEKQRLEKIKNLKLIPILGKGTINRYDIVKILVHNDHYHVYDSKNREAITYTNPKDLFPKAYFGEYGNKNHSENKKPEKNNPEVKPPKDKKDENKDEKWPKGITKIIDHKDHWHLYRGDEEVGVVKENPRHIYPDAEYIVEKNESDDIAVSDDEIFEYKDIRAELIEGVIPYLEGDLSKFTHFGNLPENEAVYGSNGVRENIFYWHHQNHYHAKTIKQIIQMQKDKKFGPYTAKDVVKTIKYKIENPQTNLEYKSKIKIEDIKEFLKNHYKVDSSDILNIGDSMVQVFIQDQTLNFYTRDFEMKNGKITYKKDLPKVSIKKETIKEENKEENKEEIETKEITENKKIENIEKNENSKKEKNNKDKSNTPENKKEKDQINTNQSKEINPTEEIKKENPTSSENNH</sequence>